<dbReference type="PROSITE" id="PS51782">
    <property type="entry name" value="LYSM"/>
    <property type="match status" value="1"/>
</dbReference>
<dbReference type="SUPFAM" id="SSF54106">
    <property type="entry name" value="LysM domain"/>
    <property type="match status" value="1"/>
</dbReference>
<evidence type="ECO:0000313" key="3">
    <source>
        <dbReference type="Proteomes" id="UP000529861"/>
    </source>
</evidence>
<comment type="caution">
    <text evidence="2">The sequence shown here is derived from an EMBL/GenBank/DDBJ whole genome shotgun (WGS) entry which is preliminary data.</text>
</comment>
<dbReference type="Pfam" id="PF21821">
    <property type="entry name" value="Dit_like"/>
    <property type="match status" value="1"/>
</dbReference>
<dbReference type="PANTHER" id="PTHR34700:SF4">
    <property type="entry name" value="PHAGE-LIKE ELEMENT PBSX PROTEIN XKDP"/>
    <property type="match status" value="1"/>
</dbReference>
<dbReference type="InterPro" id="IPR036779">
    <property type="entry name" value="LysM_dom_sf"/>
</dbReference>
<dbReference type="AlphaFoldDB" id="A0A7Y2L7Q0"/>
<dbReference type="Proteomes" id="UP000529861">
    <property type="component" value="Unassembled WGS sequence"/>
</dbReference>
<dbReference type="Gene3D" id="3.10.350.10">
    <property type="entry name" value="LysM domain"/>
    <property type="match status" value="1"/>
</dbReference>
<dbReference type="InterPro" id="IPR052196">
    <property type="entry name" value="Bact_Kbp"/>
</dbReference>
<name>A0A7Y2L7Q0_9THEO</name>
<sequence length="207" mass="23667">MEFWLTFNNGQEKLRLPVPPSEFEISQGNINTVVNINDIGEINLIGKGKLATITISSFFPAQEYDFCDYTGFPKPYECVAMIEKWRNSGRPIRFIITETLINLACAIENFSYGEKDGSGDVYFTLELKEYRFVNVQQAALEQKGYSMPATKREITKTIPNTYIVKKNDTLWMIAKKLTGKGENWTIIAKKNNIKDPKKIYPGMKLVI</sequence>
<accession>A0A7Y2L7Q0</accession>
<dbReference type="InterPro" id="IPR048494">
    <property type="entry name" value="Dit-like_N"/>
</dbReference>
<gene>
    <name evidence="2" type="ORF">HKI81_08960</name>
</gene>
<evidence type="ECO:0000313" key="2">
    <source>
        <dbReference type="EMBL" id="NNG67348.1"/>
    </source>
</evidence>
<dbReference type="Pfam" id="PF01476">
    <property type="entry name" value="LysM"/>
    <property type="match status" value="1"/>
</dbReference>
<feature type="domain" description="LysM" evidence="1">
    <location>
        <begin position="160"/>
        <end position="207"/>
    </location>
</feature>
<proteinExistence type="predicted"/>
<dbReference type="SMART" id="SM00257">
    <property type="entry name" value="LysM"/>
    <property type="match status" value="1"/>
</dbReference>
<dbReference type="PANTHER" id="PTHR34700">
    <property type="entry name" value="POTASSIUM BINDING PROTEIN KBP"/>
    <property type="match status" value="1"/>
</dbReference>
<organism evidence="2 3">
    <name type="scientific">Caldanaerobacter subterraneus</name>
    <dbReference type="NCBI Taxonomy" id="911092"/>
    <lineage>
        <taxon>Bacteria</taxon>
        <taxon>Bacillati</taxon>
        <taxon>Bacillota</taxon>
        <taxon>Clostridia</taxon>
        <taxon>Thermoanaerobacterales</taxon>
        <taxon>Thermoanaerobacteraceae</taxon>
        <taxon>Caldanaerobacter</taxon>
    </lineage>
</organism>
<dbReference type="CDD" id="cd00118">
    <property type="entry name" value="LysM"/>
    <property type="match status" value="1"/>
</dbReference>
<protein>
    <submittedName>
        <fullName evidence="2">LysM peptidoglycan-binding domain-containing protein</fullName>
    </submittedName>
</protein>
<evidence type="ECO:0000259" key="1">
    <source>
        <dbReference type="PROSITE" id="PS51782"/>
    </source>
</evidence>
<reference evidence="2 3" key="1">
    <citation type="submission" date="2020-04" db="EMBL/GenBank/DDBJ databases">
        <title>Draft genome sequence of Caldanaerobacter sunterraneus. strain 1523vc isolated from Griffin hot spring, Kamchatka, Russia.</title>
        <authorList>
            <person name="Toshchakov S.V."/>
            <person name="Podosokorskaya O.A."/>
            <person name="Kublanov I.V."/>
            <person name="Korzhenkov A."/>
            <person name="Patrushev M.V."/>
        </authorList>
    </citation>
    <scope>NUCLEOTIDE SEQUENCE [LARGE SCALE GENOMIC DNA]</scope>
    <source>
        <strain evidence="2 3">1523vc</strain>
    </source>
</reference>
<dbReference type="InterPro" id="IPR018392">
    <property type="entry name" value="LysM"/>
</dbReference>
<dbReference type="EMBL" id="JABEQB010000025">
    <property type="protein sequence ID" value="NNG67348.1"/>
    <property type="molecule type" value="Genomic_DNA"/>
</dbReference>